<reference evidence="2 3" key="1">
    <citation type="submission" date="2024-05" db="EMBL/GenBank/DDBJ databases">
        <authorList>
            <person name="Wallberg A."/>
        </authorList>
    </citation>
    <scope>NUCLEOTIDE SEQUENCE [LARGE SCALE GENOMIC DNA]</scope>
</reference>
<evidence type="ECO:0000256" key="1">
    <source>
        <dbReference type="SAM" id="SignalP"/>
    </source>
</evidence>
<accession>A0AAV2Q483</accession>
<sequence length="298" mass="33319">MLFVWRNMSVILTLLMFVCEALSFGIPAESNVTNTVLPFQTGLLGLNEDGRTNCNSGGEAGICYDPFNCLKVSGLFGNDCPGGQGVCCLFYRQCGQRSSQEVSYFQRLDEAAATGSRCNYKVMKRSPRYCAMRVNLEELELPRDCQTSINIEGFYKENFIGTLRFPERDLADVICSTETGKEYTFDIHNVDEVLLNVESSGDDSGRWKIKVTQVHCREVDAASERSGNIPAVWSTKLRSSPITPKPTAYSRCGEIGPSGKKRFNLRKNINNITDEESKHFIENIEEGNHSHNNAEFAD</sequence>
<organism evidence="2 3">
    <name type="scientific">Meganyctiphanes norvegica</name>
    <name type="common">Northern krill</name>
    <name type="synonym">Thysanopoda norvegica</name>
    <dbReference type="NCBI Taxonomy" id="48144"/>
    <lineage>
        <taxon>Eukaryota</taxon>
        <taxon>Metazoa</taxon>
        <taxon>Ecdysozoa</taxon>
        <taxon>Arthropoda</taxon>
        <taxon>Crustacea</taxon>
        <taxon>Multicrustacea</taxon>
        <taxon>Malacostraca</taxon>
        <taxon>Eumalacostraca</taxon>
        <taxon>Eucarida</taxon>
        <taxon>Euphausiacea</taxon>
        <taxon>Euphausiidae</taxon>
        <taxon>Meganyctiphanes</taxon>
    </lineage>
</organism>
<protein>
    <recommendedName>
        <fullName evidence="4">CUB domain-containing protein</fullName>
    </recommendedName>
</protein>
<dbReference type="EMBL" id="CAXKWB010003121">
    <property type="protein sequence ID" value="CAL4068394.1"/>
    <property type="molecule type" value="Genomic_DNA"/>
</dbReference>
<dbReference type="Proteomes" id="UP001497623">
    <property type="component" value="Unassembled WGS sequence"/>
</dbReference>
<evidence type="ECO:0000313" key="3">
    <source>
        <dbReference type="Proteomes" id="UP001497623"/>
    </source>
</evidence>
<proteinExistence type="predicted"/>
<comment type="caution">
    <text evidence="2">The sequence shown here is derived from an EMBL/GenBank/DDBJ whole genome shotgun (WGS) entry which is preliminary data.</text>
</comment>
<dbReference type="AlphaFoldDB" id="A0AAV2Q483"/>
<feature type="signal peptide" evidence="1">
    <location>
        <begin position="1"/>
        <end position="23"/>
    </location>
</feature>
<gene>
    <name evidence="2" type="ORF">MNOR_LOCUS7196</name>
</gene>
<feature type="non-terminal residue" evidence="2">
    <location>
        <position position="298"/>
    </location>
</feature>
<keyword evidence="1" id="KW-0732">Signal</keyword>
<evidence type="ECO:0008006" key="4">
    <source>
        <dbReference type="Google" id="ProtNLM"/>
    </source>
</evidence>
<name>A0AAV2Q483_MEGNR</name>
<dbReference type="PANTHER" id="PTHR33236">
    <property type="entry name" value="INTRAFLAGELLAR TRANSPORT PROTEIN 122 FAMILY PROTEIN-RELATED"/>
    <property type="match status" value="1"/>
</dbReference>
<evidence type="ECO:0000313" key="2">
    <source>
        <dbReference type="EMBL" id="CAL4068394.1"/>
    </source>
</evidence>
<dbReference type="PANTHER" id="PTHR33236:SF5">
    <property type="entry name" value="CUB DOMAIN-CONTAINING PROTEIN"/>
    <property type="match status" value="1"/>
</dbReference>
<keyword evidence="3" id="KW-1185">Reference proteome</keyword>
<feature type="chain" id="PRO_5043337655" description="CUB domain-containing protein" evidence="1">
    <location>
        <begin position="24"/>
        <end position="298"/>
    </location>
</feature>